<organism evidence="1 2">
    <name type="scientific">Peronospora matthiolae</name>
    <dbReference type="NCBI Taxonomy" id="2874970"/>
    <lineage>
        <taxon>Eukaryota</taxon>
        <taxon>Sar</taxon>
        <taxon>Stramenopiles</taxon>
        <taxon>Oomycota</taxon>
        <taxon>Peronosporomycetes</taxon>
        <taxon>Peronosporales</taxon>
        <taxon>Peronosporaceae</taxon>
        <taxon>Peronospora</taxon>
    </lineage>
</organism>
<dbReference type="Proteomes" id="UP001162060">
    <property type="component" value="Unassembled WGS sequence"/>
</dbReference>
<proteinExistence type="predicted"/>
<dbReference type="EMBL" id="CAKLBY020000192">
    <property type="protein sequence ID" value="CAK7932910.1"/>
    <property type="molecule type" value="Genomic_DNA"/>
</dbReference>
<evidence type="ECO:0000313" key="1">
    <source>
        <dbReference type="EMBL" id="CAK7932910.1"/>
    </source>
</evidence>
<gene>
    <name evidence="1" type="ORF">PM001_LOCUS18060</name>
</gene>
<dbReference type="AlphaFoldDB" id="A0AAV1UHK6"/>
<accession>A0AAV1UHK6</accession>
<name>A0AAV1UHK6_9STRA</name>
<protein>
    <submittedName>
        <fullName evidence="1">Uncharacterized protein</fullName>
    </submittedName>
</protein>
<comment type="caution">
    <text evidence="1">The sequence shown here is derived from an EMBL/GenBank/DDBJ whole genome shotgun (WGS) entry which is preliminary data.</text>
</comment>
<reference evidence="1" key="1">
    <citation type="submission" date="2024-01" db="EMBL/GenBank/DDBJ databases">
        <authorList>
            <person name="Webb A."/>
        </authorList>
    </citation>
    <scope>NUCLEOTIDE SEQUENCE</scope>
    <source>
        <strain evidence="1">Pm1</strain>
    </source>
</reference>
<sequence length="101" mass="11551">MDVHDVSAEKRRRHRHEMVGQTANPLEYLRLVGNGSPQRFIREQMVRVRIYPTECSAQENELLGNSDIAHTSNHVDFSWRLDKNGSATCCIPFSDLLLLTA</sequence>
<evidence type="ECO:0000313" key="2">
    <source>
        <dbReference type="Proteomes" id="UP001162060"/>
    </source>
</evidence>